<dbReference type="SUPFAM" id="SSF103647">
    <property type="entry name" value="TSP type-3 repeat"/>
    <property type="match status" value="1"/>
</dbReference>
<proteinExistence type="predicted"/>
<reference evidence="2" key="1">
    <citation type="journal article" date="2022" name="Front. Microbiol.">
        <title>Genome-based taxonomic rearrangement of Oceanobacter-related bacteria including the description of Thalassolituus hydrocarbonoclasticus sp. nov. and Thalassolituus pacificus sp. nov. and emended description of the genus Thalassolituus.</title>
        <authorList>
            <person name="Dong C."/>
            <person name="Wei L."/>
            <person name="Wang J."/>
            <person name="Lai Q."/>
            <person name="Huang Z."/>
            <person name="Shao Z."/>
        </authorList>
    </citation>
    <scope>NUCLEOTIDE SEQUENCE</scope>
    <source>
        <strain evidence="2">59MF3M-4</strain>
    </source>
</reference>
<dbReference type="Proteomes" id="UP001147830">
    <property type="component" value="Unassembled WGS sequence"/>
</dbReference>
<dbReference type="RefSeq" id="WP_260975754.1">
    <property type="nucleotide sequence ID" value="NZ_JAOANI010000015.1"/>
</dbReference>
<sequence length="479" mass="53236">MNHHTKRILLSSLLIFSTSTFADEPATNLSGQYIGYYSLTMNTADPVALKMLTLPKTELNGVEYIVLGQSIGQPLWIWDFDAKTVTWAGDKLYAMYMVTPDYQLFNLSAMPERKDDTELDIASTEEITMPFTDNNDGTYRIDYALKIYLQMADYPIGQTSTTFSIIKTPSGQLKIETIDNETDGPDGVPGSRISGVFPYVVQPQFVATSMITDDGKDTDNDGITDIQAGLLNLNPDSSDNDKDGKMNTDEIGITIRPYDTDKDGIADIYEAEYENDASAAQGMKLSDNSVFIFKSRDNINISAASVKAHEVTPEDTFLLQTDDKKDIAYKELEFSLDAMSVITGGYDQLQFSIEFSEEPPAYFNIYDKITKISYSPETKTGSVEVTINPVEYTTAETDNKIINLDIPYTAGDSVRKTFLIGTLVPDIETPTPDVEIPDDKDNSDSSSAGSFSLLTVLMLFLPGIFRKRLKQEEKPIRNL</sequence>
<evidence type="ECO:0000313" key="2">
    <source>
        <dbReference type="EMBL" id="MCT7358853.1"/>
    </source>
</evidence>
<accession>A0A9X2WEH4</accession>
<reference evidence="2" key="2">
    <citation type="submission" date="2022-08" db="EMBL/GenBank/DDBJ databases">
        <authorList>
            <person name="Dong C."/>
        </authorList>
    </citation>
    <scope>NUCLEOTIDE SEQUENCE</scope>
    <source>
        <strain evidence="2">59MF3M-4</strain>
    </source>
</reference>
<dbReference type="EMBL" id="JAOANI010000015">
    <property type="protein sequence ID" value="MCT7358853.1"/>
    <property type="molecule type" value="Genomic_DNA"/>
</dbReference>
<protein>
    <submittedName>
        <fullName evidence="2">Uncharacterized protein</fullName>
    </submittedName>
</protein>
<gene>
    <name evidence="2" type="ORF">NYR02_07475</name>
</gene>
<evidence type="ECO:0000313" key="3">
    <source>
        <dbReference type="Proteomes" id="UP001147830"/>
    </source>
</evidence>
<feature type="chain" id="PRO_5040932729" evidence="1">
    <location>
        <begin position="23"/>
        <end position="479"/>
    </location>
</feature>
<evidence type="ECO:0000256" key="1">
    <source>
        <dbReference type="SAM" id="SignalP"/>
    </source>
</evidence>
<name>A0A9X2WEH4_9GAMM</name>
<keyword evidence="3" id="KW-1185">Reference proteome</keyword>
<comment type="caution">
    <text evidence="2">The sequence shown here is derived from an EMBL/GenBank/DDBJ whole genome shotgun (WGS) entry which is preliminary data.</text>
</comment>
<feature type="signal peptide" evidence="1">
    <location>
        <begin position="1"/>
        <end position="22"/>
    </location>
</feature>
<dbReference type="InterPro" id="IPR018247">
    <property type="entry name" value="EF_Hand_1_Ca_BS"/>
</dbReference>
<dbReference type="AlphaFoldDB" id="A0A9X2WEH4"/>
<organism evidence="2 3">
    <name type="scientific">Thalassolituus pacificus</name>
    <dbReference type="NCBI Taxonomy" id="2975440"/>
    <lineage>
        <taxon>Bacteria</taxon>
        <taxon>Pseudomonadati</taxon>
        <taxon>Pseudomonadota</taxon>
        <taxon>Gammaproteobacteria</taxon>
        <taxon>Oceanospirillales</taxon>
        <taxon>Oceanospirillaceae</taxon>
        <taxon>Thalassolituus</taxon>
    </lineage>
</organism>
<keyword evidence="1" id="KW-0732">Signal</keyword>
<dbReference type="PROSITE" id="PS00018">
    <property type="entry name" value="EF_HAND_1"/>
    <property type="match status" value="1"/>
</dbReference>
<dbReference type="InterPro" id="IPR028974">
    <property type="entry name" value="TSP_type-3_rpt"/>
</dbReference>
<dbReference type="GO" id="GO:0005509">
    <property type="term" value="F:calcium ion binding"/>
    <property type="evidence" value="ECO:0007669"/>
    <property type="project" value="InterPro"/>
</dbReference>